<evidence type="ECO:0000256" key="2">
    <source>
        <dbReference type="ARBA" id="ARBA00010271"/>
    </source>
</evidence>
<protein>
    <submittedName>
        <fullName evidence="9">Glyco_transf_64 domain-containing protein</fullName>
    </submittedName>
</protein>
<dbReference type="WBParaSite" id="TASK_0000272001-mRNA-1">
    <property type="protein sequence ID" value="TASK_0000272001-mRNA-1"/>
    <property type="gene ID" value="TASK_0000272001"/>
</dbReference>
<dbReference type="STRING" id="60517.A0A0R3VZ76"/>
<evidence type="ECO:0000256" key="5">
    <source>
        <dbReference type="ARBA" id="ARBA00023157"/>
    </source>
</evidence>
<dbReference type="Gene3D" id="3.90.550.10">
    <property type="entry name" value="Spore Coat Polysaccharide Biosynthesis Protein SpsA, Chain A"/>
    <property type="match status" value="1"/>
</dbReference>
<keyword evidence="4" id="KW-0472">Membrane</keyword>
<dbReference type="Pfam" id="PF09258">
    <property type="entry name" value="Glyco_transf_64"/>
    <property type="match status" value="1"/>
</dbReference>
<dbReference type="OrthoDB" id="5954868at2759"/>
<dbReference type="GO" id="GO:0016757">
    <property type="term" value="F:glycosyltransferase activity"/>
    <property type="evidence" value="ECO:0007669"/>
    <property type="project" value="InterPro"/>
</dbReference>
<keyword evidence="8" id="KW-1185">Reference proteome</keyword>
<keyword evidence="5" id="KW-1015">Disulfide bond</keyword>
<accession>A0A0R3VZ76</accession>
<reference evidence="9" key="1">
    <citation type="submission" date="2017-02" db="UniProtKB">
        <authorList>
            <consortium name="WormBaseParasite"/>
        </authorList>
    </citation>
    <scope>IDENTIFICATION</scope>
</reference>
<dbReference type="InterPro" id="IPR015338">
    <property type="entry name" value="GT64_dom"/>
</dbReference>
<dbReference type="EMBL" id="UYRS01002706">
    <property type="protein sequence ID" value="VDK25975.1"/>
    <property type="molecule type" value="Genomic_DNA"/>
</dbReference>
<comment type="similarity">
    <text evidence="2">Belongs to the glycosyltransferase 47 family.</text>
</comment>
<evidence type="ECO:0000313" key="9">
    <source>
        <dbReference type="WBParaSite" id="TASK_0000272001-mRNA-1"/>
    </source>
</evidence>
<sequence length="289" mass="32117">MERSGKLASVFVRSRHLKKVIIVWQCSNQLPPSSEKLSAEVFNGLPVALSFAPLSKALSPTASTTPSPSNRFLPAHKDISTIAVWSAELDISDSLNLHQIDSAYALWLQHPHRLIGFTARAHIWDSKMGAWNYSVNASSHGNFSMVLLNAAVYHRYYHTLFWRLTTPKMRETIDTLATGEDILFNCVVGYATQSAPLLLTVKGARFPVSAEASSELVNYMGGSTLDVNQRSQITPSVVLAYRHTCLRAFANHFIPLHNTAFANLQAGRHFGLMNSTNVPFLPLYYSNLR</sequence>
<reference evidence="7 8" key="2">
    <citation type="submission" date="2018-11" db="EMBL/GenBank/DDBJ databases">
        <authorList>
            <consortium name="Pathogen Informatics"/>
        </authorList>
    </citation>
    <scope>NUCLEOTIDE SEQUENCE [LARGE SCALE GENOMIC DNA]</scope>
</reference>
<evidence type="ECO:0000256" key="3">
    <source>
        <dbReference type="ARBA" id="ARBA00022679"/>
    </source>
</evidence>
<keyword evidence="3" id="KW-0808">Transferase</keyword>
<evidence type="ECO:0000256" key="1">
    <source>
        <dbReference type="ARBA" id="ARBA00004648"/>
    </source>
</evidence>
<dbReference type="InterPro" id="IPR004263">
    <property type="entry name" value="Exostosin"/>
</dbReference>
<dbReference type="PANTHER" id="PTHR48261">
    <property type="entry name" value="ACETYLGLUCOSAMINYLTRANSFERASE"/>
    <property type="match status" value="1"/>
</dbReference>
<evidence type="ECO:0000259" key="6">
    <source>
        <dbReference type="Pfam" id="PF09258"/>
    </source>
</evidence>
<dbReference type="GO" id="GO:0005789">
    <property type="term" value="C:endoplasmic reticulum membrane"/>
    <property type="evidence" value="ECO:0007669"/>
    <property type="project" value="UniProtKB-SubCell"/>
</dbReference>
<proteinExistence type="inferred from homology"/>
<evidence type="ECO:0000313" key="8">
    <source>
        <dbReference type="Proteomes" id="UP000282613"/>
    </source>
</evidence>
<gene>
    <name evidence="7" type="ORF">TASK_LOCUS2720</name>
</gene>
<dbReference type="Proteomes" id="UP000282613">
    <property type="component" value="Unassembled WGS sequence"/>
</dbReference>
<dbReference type="GO" id="GO:1901135">
    <property type="term" value="P:carbohydrate derivative metabolic process"/>
    <property type="evidence" value="ECO:0007669"/>
    <property type="project" value="UniProtKB-ARBA"/>
</dbReference>
<name>A0A0R3VZ76_TAEAS</name>
<organism evidence="9">
    <name type="scientific">Taenia asiatica</name>
    <name type="common">Asian tapeworm</name>
    <dbReference type="NCBI Taxonomy" id="60517"/>
    <lineage>
        <taxon>Eukaryota</taxon>
        <taxon>Metazoa</taxon>
        <taxon>Spiralia</taxon>
        <taxon>Lophotrochozoa</taxon>
        <taxon>Platyhelminthes</taxon>
        <taxon>Cestoda</taxon>
        <taxon>Eucestoda</taxon>
        <taxon>Cyclophyllidea</taxon>
        <taxon>Taeniidae</taxon>
        <taxon>Taenia</taxon>
    </lineage>
</organism>
<feature type="domain" description="Glycosyl transferase 64" evidence="6">
    <location>
        <begin position="8"/>
        <end position="259"/>
    </location>
</feature>
<comment type="subcellular location">
    <subcellularLocation>
        <location evidence="1">Endoplasmic reticulum membrane</location>
        <topology evidence="1">Single-pass type II membrane protein</topology>
    </subcellularLocation>
</comment>
<dbReference type="PANTHER" id="PTHR48261:SF2">
    <property type="entry name" value="ACETYLGLUCOSAMINYLTRANSFERASE"/>
    <property type="match status" value="1"/>
</dbReference>
<dbReference type="InterPro" id="IPR029044">
    <property type="entry name" value="Nucleotide-diphossugar_trans"/>
</dbReference>
<evidence type="ECO:0000256" key="4">
    <source>
        <dbReference type="ARBA" id="ARBA00023136"/>
    </source>
</evidence>
<evidence type="ECO:0000313" key="7">
    <source>
        <dbReference type="EMBL" id="VDK25975.1"/>
    </source>
</evidence>
<dbReference type="AlphaFoldDB" id="A0A0R3VZ76"/>